<evidence type="ECO:0000256" key="5">
    <source>
        <dbReference type="ARBA" id="ARBA00022777"/>
    </source>
</evidence>
<feature type="binding site" evidence="10">
    <location>
        <position position="142"/>
    </location>
    <ligand>
        <name>substrate</name>
    </ligand>
</feature>
<evidence type="ECO:0000259" key="11">
    <source>
        <dbReference type="Pfam" id="PF00294"/>
    </source>
</evidence>
<name>A0AAN7V238_9COLE</name>
<keyword evidence="1 10" id="KW-0963">Cytoplasm</keyword>
<evidence type="ECO:0000256" key="7">
    <source>
        <dbReference type="ARBA" id="ARBA00022842"/>
    </source>
</evidence>
<feature type="binding site" evidence="10">
    <location>
        <position position="286"/>
    </location>
    <ligand>
        <name>K(+)</name>
        <dbReference type="ChEBI" id="CHEBI:29103"/>
    </ligand>
</feature>
<dbReference type="InterPro" id="IPR011877">
    <property type="entry name" value="Ribokinase"/>
</dbReference>
<dbReference type="CDD" id="cd01174">
    <property type="entry name" value="ribokinase"/>
    <property type="match status" value="1"/>
</dbReference>
<comment type="catalytic activity">
    <reaction evidence="10">
        <text>D-ribose + ATP = D-ribose 5-phosphate + ADP + H(+)</text>
        <dbReference type="Rhea" id="RHEA:13697"/>
        <dbReference type="ChEBI" id="CHEBI:15378"/>
        <dbReference type="ChEBI" id="CHEBI:30616"/>
        <dbReference type="ChEBI" id="CHEBI:47013"/>
        <dbReference type="ChEBI" id="CHEBI:78346"/>
        <dbReference type="ChEBI" id="CHEBI:456216"/>
        <dbReference type="EC" id="2.7.1.15"/>
    </reaction>
</comment>
<reference evidence="12 13" key="1">
    <citation type="journal article" date="2024" name="Insects">
        <title>An Improved Chromosome-Level Genome Assembly of the Firefly Pyrocoelia pectoralis.</title>
        <authorList>
            <person name="Fu X."/>
            <person name="Meyer-Rochow V.B."/>
            <person name="Ballantyne L."/>
            <person name="Zhu X."/>
        </authorList>
    </citation>
    <scope>NUCLEOTIDE SEQUENCE [LARGE SCALE GENOMIC DNA]</scope>
    <source>
        <strain evidence="12">XCY_ONT2</strain>
    </source>
</reference>
<feature type="binding site" evidence="10">
    <location>
        <begin position="13"/>
        <end position="15"/>
    </location>
    <ligand>
        <name>substrate</name>
    </ligand>
</feature>
<evidence type="ECO:0000256" key="3">
    <source>
        <dbReference type="ARBA" id="ARBA00022723"/>
    </source>
</evidence>
<evidence type="ECO:0000256" key="8">
    <source>
        <dbReference type="ARBA" id="ARBA00022958"/>
    </source>
</evidence>
<dbReference type="Proteomes" id="UP001329430">
    <property type="component" value="Chromosome 7"/>
</dbReference>
<comment type="caution">
    <text evidence="10">Lacks conserved residue(s) required for the propagation of feature annotation.</text>
</comment>
<comment type="pathway">
    <text evidence="10">Carbohydrate metabolism; D-ribose degradation; D-ribose 5-phosphate from beta-D-ribopyranose: step 2/2.</text>
</comment>
<dbReference type="GO" id="GO:0019303">
    <property type="term" value="P:D-ribose catabolic process"/>
    <property type="evidence" value="ECO:0007669"/>
    <property type="project" value="UniProtKB-UniRule"/>
</dbReference>
<feature type="binding site" evidence="10">
    <location>
        <position position="254"/>
    </location>
    <ligand>
        <name>substrate</name>
    </ligand>
</feature>
<keyword evidence="4 10" id="KW-0547">Nucleotide-binding</keyword>
<dbReference type="InterPro" id="IPR011611">
    <property type="entry name" value="PfkB_dom"/>
</dbReference>
<comment type="subunit">
    <text evidence="10">Homodimer.</text>
</comment>
<feature type="binding site" evidence="10">
    <location>
        <position position="291"/>
    </location>
    <ligand>
        <name>K(+)</name>
        <dbReference type="ChEBI" id="CHEBI:29103"/>
    </ligand>
</feature>
<comment type="activity regulation">
    <text evidence="10">Activated by a monovalent cation that binds near, but not in, the active site. The most likely occupant of the site in vivo is potassium. Ion binding induces a conformational change that may alter substrate affinity.</text>
</comment>
<protein>
    <recommendedName>
        <fullName evidence="10">Ribokinase</fullName>
        <shortName evidence="10">RK</shortName>
        <ecNumber evidence="10">2.7.1.15</ecNumber>
    </recommendedName>
</protein>
<dbReference type="GO" id="GO:0046872">
    <property type="term" value="F:metal ion binding"/>
    <property type="evidence" value="ECO:0007669"/>
    <property type="project" value="UniProtKB-KW"/>
</dbReference>
<comment type="subcellular location">
    <subcellularLocation>
        <location evidence="10">Cytoplasm</location>
    </subcellularLocation>
    <subcellularLocation>
        <location evidence="10">Nucleus</location>
    </subcellularLocation>
</comment>
<feature type="binding site" evidence="10">
    <location>
        <position position="184"/>
    </location>
    <ligand>
        <name>ATP</name>
        <dbReference type="ChEBI" id="CHEBI:30616"/>
    </ligand>
</feature>
<dbReference type="SUPFAM" id="SSF53613">
    <property type="entry name" value="Ribokinase-like"/>
    <property type="match status" value="1"/>
</dbReference>
<gene>
    <name evidence="12" type="ORF">RI129_009512</name>
</gene>
<dbReference type="AlphaFoldDB" id="A0AAN7V238"/>
<dbReference type="GO" id="GO:0005634">
    <property type="term" value="C:nucleus"/>
    <property type="evidence" value="ECO:0007669"/>
    <property type="project" value="UniProtKB-SubCell"/>
</dbReference>
<evidence type="ECO:0000256" key="2">
    <source>
        <dbReference type="ARBA" id="ARBA00022679"/>
    </source>
</evidence>
<dbReference type="InterPro" id="IPR002139">
    <property type="entry name" value="Ribo/fructo_kinase"/>
</dbReference>
<dbReference type="FunFam" id="3.40.1190.20:FF:000010">
    <property type="entry name" value="Ribokinase"/>
    <property type="match status" value="1"/>
</dbReference>
<dbReference type="HAMAP" id="MF_01987">
    <property type="entry name" value="Ribokinase"/>
    <property type="match status" value="1"/>
</dbReference>
<dbReference type="EC" id="2.7.1.15" evidence="10"/>
<dbReference type="GO" id="GO:0004747">
    <property type="term" value="F:ribokinase activity"/>
    <property type="evidence" value="ECO:0007669"/>
    <property type="project" value="UniProtKB-UniRule"/>
</dbReference>
<keyword evidence="3 10" id="KW-0479">Metal-binding</keyword>
<accession>A0AAN7V238</accession>
<feature type="binding site" evidence="10">
    <location>
        <position position="289"/>
    </location>
    <ligand>
        <name>K(+)</name>
        <dbReference type="ChEBI" id="CHEBI:29103"/>
    </ligand>
</feature>
<feature type="active site" description="Proton acceptor" evidence="10">
    <location>
        <position position="254"/>
    </location>
</feature>
<proteinExistence type="inferred from homology"/>
<organism evidence="12 13">
    <name type="scientific">Pyrocoelia pectoralis</name>
    <dbReference type="NCBI Taxonomy" id="417401"/>
    <lineage>
        <taxon>Eukaryota</taxon>
        <taxon>Metazoa</taxon>
        <taxon>Ecdysozoa</taxon>
        <taxon>Arthropoda</taxon>
        <taxon>Hexapoda</taxon>
        <taxon>Insecta</taxon>
        <taxon>Pterygota</taxon>
        <taxon>Neoptera</taxon>
        <taxon>Endopterygota</taxon>
        <taxon>Coleoptera</taxon>
        <taxon>Polyphaga</taxon>
        <taxon>Elateriformia</taxon>
        <taxon>Elateroidea</taxon>
        <taxon>Lampyridae</taxon>
        <taxon>Lampyrinae</taxon>
        <taxon>Pyrocoelia</taxon>
    </lineage>
</organism>
<dbReference type="InterPro" id="IPR029056">
    <property type="entry name" value="Ribokinase-like"/>
</dbReference>
<comment type="caution">
    <text evidence="12">The sequence shown here is derived from an EMBL/GenBank/DDBJ whole genome shotgun (WGS) entry which is preliminary data.</text>
</comment>
<keyword evidence="10" id="KW-0539">Nucleus</keyword>
<feature type="domain" description="Carbohydrate kinase PfkB" evidence="11">
    <location>
        <begin position="5"/>
        <end position="297"/>
    </location>
</feature>
<dbReference type="Pfam" id="PF00294">
    <property type="entry name" value="PfkB"/>
    <property type="match status" value="1"/>
</dbReference>
<keyword evidence="7 10" id="KW-0460">Magnesium</keyword>
<feature type="binding site" evidence="10">
    <location>
        <position position="280"/>
    </location>
    <ligand>
        <name>ATP</name>
        <dbReference type="ChEBI" id="CHEBI:30616"/>
    </ligand>
</feature>
<feature type="binding site" evidence="10">
    <location>
        <begin position="220"/>
        <end position="225"/>
    </location>
    <ligand>
        <name>ATP</name>
        <dbReference type="ChEBI" id="CHEBI:30616"/>
    </ligand>
</feature>
<dbReference type="GO" id="GO:0005829">
    <property type="term" value="C:cytosol"/>
    <property type="evidence" value="ECO:0007669"/>
    <property type="project" value="TreeGrafter"/>
</dbReference>
<keyword evidence="9 10" id="KW-0119">Carbohydrate metabolism</keyword>
<feature type="binding site" evidence="10">
    <location>
        <position position="295"/>
    </location>
    <ligand>
        <name>K(+)</name>
        <dbReference type="ChEBI" id="CHEBI:29103"/>
    </ligand>
</feature>
<sequence length="312" mass="32902">MVSPNIVVVGGCMIDFTSYCPRLPKEGETVHGSQFKNAFGGKGANQCIAAAKLGGKTALIARVGDDTWGEQYLSNLKDFKVDTDFVHITPNFSSGIAQINVAESGANQIVVIAGANSRLNIEDVENAKDVIGNADVVVCQLETQPEVALATLELCKGISILNAAPASTSCNEKLFTLPTIFCVNESEASIFTGTPVDNLSGAKIAVELLLRKGCNTVILTLGSQGSLLASKRSPNPIHVPVRAVQCVDSTGAGDSFIGTLAYLLGTRKDMTFEKCVEISNYVAADSVTKLGTQASFPGPEILERYFNSYLGA</sequence>
<keyword evidence="13" id="KW-1185">Reference proteome</keyword>
<comment type="cofactor">
    <cofactor evidence="10">
        <name>Mg(2+)</name>
        <dbReference type="ChEBI" id="CHEBI:18420"/>
    </cofactor>
    <text evidence="10">Requires a divalent cation, most likely magnesium in vivo, as an electrophilic catalyst to aid phosphoryl group transfer. It is the chelate of the metal and the nucleotide that is the actual substrate.</text>
</comment>
<evidence type="ECO:0000313" key="12">
    <source>
        <dbReference type="EMBL" id="KAK5640965.1"/>
    </source>
</evidence>
<dbReference type="PANTHER" id="PTHR10584:SF166">
    <property type="entry name" value="RIBOKINASE"/>
    <property type="match status" value="1"/>
</dbReference>
<dbReference type="Gene3D" id="3.40.1190.20">
    <property type="match status" value="1"/>
</dbReference>
<dbReference type="PANTHER" id="PTHR10584">
    <property type="entry name" value="SUGAR KINASE"/>
    <property type="match status" value="1"/>
</dbReference>
<evidence type="ECO:0000256" key="4">
    <source>
        <dbReference type="ARBA" id="ARBA00022741"/>
    </source>
</evidence>
<dbReference type="EMBL" id="JAVRBK010000007">
    <property type="protein sequence ID" value="KAK5640965.1"/>
    <property type="molecule type" value="Genomic_DNA"/>
</dbReference>
<keyword evidence="6 10" id="KW-0067">ATP-binding</keyword>
<feature type="binding site" evidence="10">
    <location>
        <position position="250"/>
    </location>
    <ligand>
        <name>K(+)</name>
        <dbReference type="ChEBI" id="CHEBI:29103"/>
    </ligand>
</feature>
<keyword evidence="2 10" id="KW-0808">Transferase</keyword>
<dbReference type="PRINTS" id="PR00990">
    <property type="entry name" value="RIBOKINASE"/>
</dbReference>
<keyword evidence="8 10" id="KW-0630">Potassium</keyword>
<feature type="binding site" evidence="10">
    <location>
        <position position="248"/>
    </location>
    <ligand>
        <name>K(+)</name>
        <dbReference type="ChEBI" id="CHEBI:29103"/>
    </ligand>
</feature>
<evidence type="ECO:0000256" key="9">
    <source>
        <dbReference type="ARBA" id="ARBA00023277"/>
    </source>
</evidence>
<dbReference type="GO" id="GO:0005524">
    <property type="term" value="F:ATP binding"/>
    <property type="evidence" value="ECO:0007669"/>
    <property type="project" value="UniProtKB-UniRule"/>
</dbReference>
<keyword evidence="5 10" id="KW-0418">Kinase</keyword>
<comment type="function">
    <text evidence="10">Catalyzes the phosphorylation of ribose at O-5 in a reaction requiring ATP and magnesium. The resulting D-ribose-5-phosphate can then be used either for sythesis of nucleotides, histidine, and tryptophan, or as a component of the pentose phosphate pathway.</text>
</comment>
<comment type="similarity">
    <text evidence="10">Belongs to the carbohydrate kinase PfkB family. Ribokinase subfamily.</text>
</comment>
<evidence type="ECO:0000313" key="13">
    <source>
        <dbReference type="Proteomes" id="UP001329430"/>
    </source>
</evidence>
<feature type="binding site" evidence="10">
    <location>
        <begin position="253"/>
        <end position="254"/>
    </location>
    <ligand>
        <name>ATP</name>
        <dbReference type="ChEBI" id="CHEBI:30616"/>
    </ligand>
</feature>
<feature type="binding site" evidence="10">
    <location>
        <begin position="41"/>
        <end position="45"/>
    </location>
    <ligand>
        <name>substrate</name>
    </ligand>
</feature>
<evidence type="ECO:0000256" key="6">
    <source>
        <dbReference type="ARBA" id="ARBA00022840"/>
    </source>
</evidence>
<evidence type="ECO:0000256" key="10">
    <source>
        <dbReference type="HAMAP-Rule" id="MF_03215"/>
    </source>
</evidence>
<evidence type="ECO:0000256" key="1">
    <source>
        <dbReference type="ARBA" id="ARBA00022490"/>
    </source>
</evidence>